<keyword evidence="3" id="KW-1185">Reference proteome</keyword>
<evidence type="ECO:0008006" key="4">
    <source>
        <dbReference type="Google" id="ProtNLM"/>
    </source>
</evidence>
<dbReference type="KEGG" id="cman:A9D14_03740"/>
<evidence type="ECO:0000313" key="2">
    <source>
        <dbReference type="EMBL" id="ARU15443.1"/>
    </source>
</evidence>
<dbReference type="STRING" id="450378.GCA_001661675_00748"/>
<dbReference type="AlphaFoldDB" id="A0A1Z1F9N3"/>
<protein>
    <recommendedName>
        <fullName evidence="4">Secreted protein</fullName>
    </recommendedName>
</protein>
<proteinExistence type="predicted"/>
<reference evidence="2 3" key="1">
    <citation type="submission" date="2017-01" db="EMBL/GenBank/DDBJ databases">
        <title>Complete genome sequence of esterase-producing bacterium Croceicoccus marinus E4A9.</title>
        <authorList>
            <person name="Wu Y.-H."/>
            <person name="Cheng H."/>
            <person name="Xu L."/>
            <person name="Huo Y.-Y."/>
            <person name="Wang C.-S."/>
            <person name="Xu X.-W."/>
        </authorList>
    </citation>
    <scope>NUCLEOTIDE SEQUENCE [LARGE SCALE GENOMIC DNA]</scope>
    <source>
        <strain evidence="2 3">E4A9</strain>
    </source>
</reference>
<evidence type="ECO:0000313" key="3">
    <source>
        <dbReference type="Proteomes" id="UP000195807"/>
    </source>
</evidence>
<evidence type="ECO:0000256" key="1">
    <source>
        <dbReference type="SAM" id="SignalP"/>
    </source>
</evidence>
<feature type="chain" id="PRO_5011448405" description="Secreted protein" evidence="1">
    <location>
        <begin position="24"/>
        <end position="72"/>
    </location>
</feature>
<name>A0A1Z1F9N3_9SPHN</name>
<feature type="signal peptide" evidence="1">
    <location>
        <begin position="1"/>
        <end position="23"/>
    </location>
</feature>
<dbReference type="Proteomes" id="UP000195807">
    <property type="component" value="Chromosome"/>
</dbReference>
<dbReference type="RefSeq" id="WP_066843038.1">
    <property type="nucleotide sequence ID" value="NZ_CP019602.1"/>
</dbReference>
<gene>
    <name evidence="2" type="ORF">A9D14_03740</name>
</gene>
<keyword evidence="1" id="KW-0732">Signal</keyword>
<organism evidence="2 3">
    <name type="scientific">Croceicoccus marinus</name>
    <dbReference type="NCBI Taxonomy" id="450378"/>
    <lineage>
        <taxon>Bacteria</taxon>
        <taxon>Pseudomonadati</taxon>
        <taxon>Pseudomonadota</taxon>
        <taxon>Alphaproteobacteria</taxon>
        <taxon>Sphingomonadales</taxon>
        <taxon>Erythrobacteraceae</taxon>
        <taxon>Croceicoccus</taxon>
    </lineage>
</organism>
<dbReference type="EMBL" id="CP019602">
    <property type="protein sequence ID" value="ARU15443.1"/>
    <property type="molecule type" value="Genomic_DNA"/>
</dbReference>
<accession>A0A1Z1F9N3</accession>
<sequence>MIAPAFALVALLPLAIGSPPPSAATMHVTICSGAQSRTVEIPIPGKDPAMPPPCPAKACHAGCNRKQFDPSQ</sequence>